<feature type="non-terminal residue" evidence="2">
    <location>
        <position position="1"/>
    </location>
</feature>
<keyword evidence="1" id="KW-0472">Membrane</keyword>
<dbReference type="EMBL" id="JARKIB010000075">
    <property type="protein sequence ID" value="KAJ7747770.1"/>
    <property type="molecule type" value="Genomic_DNA"/>
</dbReference>
<keyword evidence="1" id="KW-0812">Transmembrane</keyword>
<accession>A0AAD7IS91</accession>
<sequence length="53" mass="5974">GWLFLDHCLPFGLATAGGIWGIVADAIIEILRRNGVSATYKWVDDFLFFYIPN</sequence>
<dbReference type="Proteomes" id="UP001215598">
    <property type="component" value="Unassembled WGS sequence"/>
</dbReference>
<dbReference type="AlphaFoldDB" id="A0AAD7IS91"/>
<feature type="non-terminal residue" evidence="2">
    <location>
        <position position="53"/>
    </location>
</feature>
<evidence type="ECO:0000313" key="3">
    <source>
        <dbReference type="Proteomes" id="UP001215598"/>
    </source>
</evidence>
<keyword evidence="3" id="KW-1185">Reference proteome</keyword>
<proteinExistence type="predicted"/>
<feature type="transmembrane region" description="Helical" evidence="1">
    <location>
        <begin position="12"/>
        <end position="31"/>
    </location>
</feature>
<evidence type="ECO:0008006" key="4">
    <source>
        <dbReference type="Google" id="ProtNLM"/>
    </source>
</evidence>
<protein>
    <recommendedName>
        <fullName evidence="4">Reverse transcriptase</fullName>
    </recommendedName>
</protein>
<reference evidence="2" key="1">
    <citation type="submission" date="2023-03" db="EMBL/GenBank/DDBJ databases">
        <title>Massive genome expansion in bonnet fungi (Mycena s.s.) driven by repeated elements and novel gene families across ecological guilds.</title>
        <authorList>
            <consortium name="Lawrence Berkeley National Laboratory"/>
            <person name="Harder C.B."/>
            <person name="Miyauchi S."/>
            <person name="Viragh M."/>
            <person name="Kuo A."/>
            <person name="Thoen E."/>
            <person name="Andreopoulos B."/>
            <person name="Lu D."/>
            <person name="Skrede I."/>
            <person name="Drula E."/>
            <person name="Henrissat B."/>
            <person name="Morin E."/>
            <person name="Kohler A."/>
            <person name="Barry K."/>
            <person name="LaButti K."/>
            <person name="Morin E."/>
            <person name="Salamov A."/>
            <person name="Lipzen A."/>
            <person name="Mereny Z."/>
            <person name="Hegedus B."/>
            <person name="Baldrian P."/>
            <person name="Stursova M."/>
            <person name="Weitz H."/>
            <person name="Taylor A."/>
            <person name="Grigoriev I.V."/>
            <person name="Nagy L.G."/>
            <person name="Martin F."/>
            <person name="Kauserud H."/>
        </authorList>
    </citation>
    <scope>NUCLEOTIDE SEQUENCE</scope>
    <source>
        <strain evidence="2">CBHHK182m</strain>
    </source>
</reference>
<name>A0AAD7IS91_9AGAR</name>
<organism evidence="2 3">
    <name type="scientific">Mycena metata</name>
    <dbReference type="NCBI Taxonomy" id="1033252"/>
    <lineage>
        <taxon>Eukaryota</taxon>
        <taxon>Fungi</taxon>
        <taxon>Dikarya</taxon>
        <taxon>Basidiomycota</taxon>
        <taxon>Agaricomycotina</taxon>
        <taxon>Agaricomycetes</taxon>
        <taxon>Agaricomycetidae</taxon>
        <taxon>Agaricales</taxon>
        <taxon>Marasmiineae</taxon>
        <taxon>Mycenaceae</taxon>
        <taxon>Mycena</taxon>
    </lineage>
</organism>
<comment type="caution">
    <text evidence="2">The sequence shown here is derived from an EMBL/GenBank/DDBJ whole genome shotgun (WGS) entry which is preliminary data.</text>
</comment>
<keyword evidence="1" id="KW-1133">Transmembrane helix</keyword>
<evidence type="ECO:0000256" key="1">
    <source>
        <dbReference type="SAM" id="Phobius"/>
    </source>
</evidence>
<evidence type="ECO:0000313" key="2">
    <source>
        <dbReference type="EMBL" id="KAJ7747770.1"/>
    </source>
</evidence>
<gene>
    <name evidence="2" type="ORF">B0H16DRAFT_1206861</name>
</gene>